<evidence type="ECO:0008006" key="3">
    <source>
        <dbReference type="Google" id="ProtNLM"/>
    </source>
</evidence>
<sequence length="309" mass="35439">MLGTLQMRPILFALLFALAVLSISIHFNTLANTDKLENETTRLVIDLTIEQDVYRDYLRFVKHRNPLSIRNFKNEFARRDVVDAVILQQAIALSGEKYHFRFSSGFYANRRWVMLQQGLSALAADTVWHFQAKEMEEQVFISSPVLDKNENFAGLYTTEEKVAHLQRYLPHRVSELKAVVASDWQPDIVTLHELGLKNIYMQSSWGAMLSHLFSQQSDILLAPFPANESLAIRTPKGTLLPLTQFKVQLRGSRHFVVSKNHPQGERIFNALQTGLKSMREQGYLQTVYQQAGGLNHQTKNWQVQGKIIL</sequence>
<evidence type="ECO:0000313" key="1">
    <source>
        <dbReference type="EMBL" id="MER2490852.1"/>
    </source>
</evidence>
<keyword evidence="2" id="KW-1185">Reference proteome</keyword>
<name>A0ABV1RDS4_9ALTE</name>
<organism evidence="1 2">
    <name type="scientific">Catenovulum sediminis</name>
    <dbReference type="NCBI Taxonomy" id="1740262"/>
    <lineage>
        <taxon>Bacteria</taxon>
        <taxon>Pseudomonadati</taxon>
        <taxon>Pseudomonadota</taxon>
        <taxon>Gammaproteobacteria</taxon>
        <taxon>Alteromonadales</taxon>
        <taxon>Alteromonadaceae</taxon>
        <taxon>Catenovulum</taxon>
    </lineage>
</organism>
<gene>
    <name evidence="1" type="ORF">ABS311_03020</name>
</gene>
<accession>A0ABV1RDS4</accession>
<proteinExistence type="predicted"/>
<dbReference type="Proteomes" id="UP001467690">
    <property type="component" value="Unassembled WGS sequence"/>
</dbReference>
<dbReference type="EMBL" id="JBELOE010000076">
    <property type="protein sequence ID" value="MER2490852.1"/>
    <property type="molecule type" value="Genomic_DNA"/>
</dbReference>
<comment type="caution">
    <text evidence="1">The sequence shown here is derived from an EMBL/GenBank/DDBJ whole genome shotgun (WGS) entry which is preliminary data.</text>
</comment>
<reference evidence="1 2" key="1">
    <citation type="submission" date="2024-06" db="EMBL/GenBank/DDBJ databases">
        <authorList>
            <person name="Chen R.Y."/>
        </authorList>
    </citation>
    <scope>NUCLEOTIDE SEQUENCE [LARGE SCALE GENOMIC DNA]</scope>
    <source>
        <strain evidence="1 2">D2</strain>
    </source>
</reference>
<dbReference type="RefSeq" id="WP_185976567.1">
    <property type="nucleotide sequence ID" value="NZ_CP041660.1"/>
</dbReference>
<evidence type="ECO:0000313" key="2">
    <source>
        <dbReference type="Proteomes" id="UP001467690"/>
    </source>
</evidence>
<protein>
    <recommendedName>
        <fullName evidence="3">Solute-binding protein family 3/N-terminal domain-containing protein</fullName>
    </recommendedName>
</protein>